<dbReference type="RefSeq" id="WP_296361454.1">
    <property type="nucleotide sequence ID" value="NZ_BAAAHY010000006.1"/>
</dbReference>
<name>A0ABU1JFB5_9MICC</name>
<evidence type="ECO:0000256" key="1">
    <source>
        <dbReference type="SAM" id="Phobius"/>
    </source>
</evidence>
<keyword evidence="1" id="KW-0472">Membrane</keyword>
<reference evidence="3 4" key="1">
    <citation type="submission" date="2023-07" db="EMBL/GenBank/DDBJ databases">
        <title>Sequencing the genomes of 1000 actinobacteria strains.</title>
        <authorList>
            <person name="Klenk H.-P."/>
        </authorList>
    </citation>
    <scope>NUCLEOTIDE SEQUENCE [LARGE SCALE GENOMIC DNA]</scope>
    <source>
        <strain evidence="3 4">DSM 14555</strain>
    </source>
</reference>
<proteinExistence type="predicted"/>
<dbReference type="Pfam" id="PF26273">
    <property type="entry name" value="Gly_zipper"/>
    <property type="match status" value="1"/>
</dbReference>
<evidence type="ECO:0000313" key="3">
    <source>
        <dbReference type="EMBL" id="MDR6271129.1"/>
    </source>
</evidence>
<comment type="caution">
    <text evidence="3">The sequence shown here is derived from an EMBL/GenBank/DDBJ whole genome shotgun (WGS) entry which is preliminary data.</text>
</comment>
<evidence type="ECO:0000313" key="4">
    <source>
        <dbReference type="Proteomes" id="UP001185069"/>
    </source>
</evidence>
<feature type="transmembrane region" description="Helical" evidence="1">
    <location>
        <begin position="26"/>
        <end position="44"/>
    </location>
</feature>
<feature type="domain" description="Glycine zipper-like" evidence="2">
    <location>
        <begin position="6"/>
        <end position="44"/>
    </location>
</feature>
<organism evidence="3 4">
    <name type="scientific">Arthrobacter russicus</name>
    <dbReference type="NCBI Taxonomy" id="172040"/>
    <lineage>
        <taxon>Bacteria</taxon>
        <taxon>Bacillati</taxon>
        <taxon>Actinomycetota</taxon>
        <taxon>Actinomycetes</taxon>
        <taxon>Micrococcales</taxon>
        <taxon>Micrococcaceae</taxon>
        <taxon>Arthrobacter</taxon>
    </lineage>
</organism>
<sequence>MKRNGAIGAGACLVLGVAIGLATNQLIWGIIIGLLVGAVVGGTTSRRKS</sequence>
<dbReference type="Proteomes" id="UP001185069">
    <property type="component" value="Unassembled WGS sequence"/>
</dbReference>
<keyword evidence="1" id="KW-1133">Transmembrane helix</keyword>
<keyword evidence="4" id="KW-1185">Reference proteome</keyword>
<dbReference type="InterPro" id="IPR058598">
    <property type="entry name" value="Gly_zipper-like_dom"/>
</dbReference>
<keyword evidence="1" id="KW-0812">Transmembrane</keyword>
<evidence type="ECO:0000259" key="2">
    <source>
        <dbReference type="Pfam" id="PF26273"/>
    </source>
</evidence>
<gene>
    <name evidence="3" type="ORF">JOE69_003367</name>
</gene>
<accession>A0ABU1JFB5</accession>
<dbReference type="EMBL" id="JAVDQF010000001">
    <property type="protein sequence ID" value="MDR6271129.1"/>
    <property type="molecule type" value="Genomic_DNA"/>
</dbReference>
<protein>
    <submittedName>
        <fullName evidence="3">F0F1-type ATP synthase assembly protein I</fullName>
    </submittedName>
</protein>